<dbReference type="PROSITE" id="PS50126">
    <property type="entry name" value="S1"/>
    <property type="match status" value="1"/>
</dbReference>
<comment type="similarity">
    <text evidence="1">Belongs to the bacterial ribosomal protein bS1 family.</text>
</comment>
<dbReference type="GO" id="GO:0003735">
    <property type="term" value="F:structural constituent of ribosome"/>
    <property type="evidence" value="ECO:0007669"/>
    <property type="project" value="TreeGrafter"/>
</dbReference>
<dbReference type="GO" id="GO:0006412">
    <property type="term" value="P:translation"/>
    <property type="evidence" value="ECO:0007669"/>
    <property type="project" value="TreeGrafter"/>
</dbReference>
<proteinExistence type="inferred from homology"/>
<name>A0A9D1S9D2_9FIRM</name>
<dbReference type="GO" id="GO:0003729">
    <property type="term" value="F:mRNA binding"/>
    <property type="evidence" value="ECO:0007669"/>
    <property type="project" value="TreeGrafter"/>
</dbReference>
<comment type="caution">
    <text evidence="5">The sequence shown here is derived from an EMBL/GenBank/DDBJ whole genome shotgun (WGS) entry which is preliminary data.</text>
</comment>
<dbReference type="AlphaFoldDB" id="A0A9D1S9D2"/>
<protein>
    <submittedName>
        <fullName evidence="5">30S ribosomal protein S1</fullName>
    </submittedName>
</protein>
<dbReference type="SMART" id="SM00316">
    <property type="entry name" value="S1"/>
    <property type="match status" value="2"/>
</dbReference>
<evidence type="ECO:0000256" key="1">
    <source>
        <dbReference type="ARBA" id="ARBA00006767"/>
    </source>
</evidence>
<dbReference type="SUPFAM" id="SSF50249">
    <property type="entry name" value="Nucleic acid-binding proteins"/>
    <property type="match status" value="2"/>
</dbReference>
<evidence type="ECO:0000313" key="6">
    <source>
        <dbReference type="Proteomes" id="UP000824093"/>
    </source>
</evidence>
<evidence type="ECO:0000313" key="5">
    <source>
        <dbReference type="EMBL" id="HIU52129.1"/>
    </source>
</evidence>
<dbReference type="PANTHER" id="PTHR10724">
    <property type="entry name" value="30S RIBOSOMAL PROTEIN S1"/>
    <property type="match status" value="1"/>
</dbReference>
<evidence type="ECO:0000256" key="3">
    <source>
        <dbReference type="ARBA" id="ARBA00023274"/>
    </source>
</evidence>
<evidence type="ECO:0000259" key="4">
    <source>
        <dbReference type="PROSITE" id="PS50126"/>
    </source>
</evidence>
<reference evidence="5" key="2">
    <citation type="journal article" date="2021" name="PeerJ">
        <title>Extensive microbial diversity within the chicken gut microbiome revealed by metagenomics and culture.</title>
        <authorList>
            <person name="Gilroy R."/>
            <person name="Ravi A."/>
            <person name="Getino M."/>
            <person name="Pursley I."/>
            <person name="Horton D.L."/>
            <person name="Alikhan N.F."/>
            <person name="Baker D."/>
            <person name="Gharbi K."/>
            <person name="Hall N."/>
            <person name="Watson M."/>
            <person name="Adriaenssens E.M."/>
            <person name="Foster-Nyarko E."/>
            <person name="Jarju S."/>
            <person name="Secka A."/>
            <person name="Antonio M."/>
            <person name="Oren A."/>
            <person name="Chaudhuri R.R."/>
            <person name="La Ragione R."/>
            <person name="Hildebrand F."/>
            <person name="Pallen M.J."/>
        </authorList>
    </citation>
    <scope>NUCLEOTIDE SEQUENCE</scope>
    <source>
        <strain evidence="5">CHK195-15760</strain>
    </source>
</reference>
<dbReference type="Pfam" id="PF00575">
    <property type="entry name" value="S1"/>
    <property type="match status" value="1"/>
</dbReference>
<keyword evidence="2 5" id="KW-0689">Ribosomal protein</keyword>
<dbReference type="InterPro" id="IPR012340">
    <property type="entry name" value="NA-bd_OB-fold"/>
</dbReference>
<feature type="domain" description="S1 motif" evidence="4">
    <location>
        <begin position="16"/>
        <end position="85"/>
    </location>
</feature>
<gene>
    <name evidence="5" type="ORF">IAB70_05905</name>
</gene>
<dbReference type="Proteomes" id="UP000824093">
    <property type="component" value="Unassembled WGS sequence"/>
</dbReference>
<dbReference type="GO" id="GO:0022627">
    <property type="term" value="C:cytosolic small ribosomal subunit"/>
    <property type="evidence" value="ECO:0007669"/>
    <property type="project" value="TreeGrafter"/>
</dbReference>
<dbReference type="InterPro" id="IPR003029">
    <property type="entry name" value="S1_domain"/>
</dbReference>
<organism evidence="5 6">
    <name type="scientific">Candidatus Merdicola faecigallinarum</name>
    <dbReference type="NCBI Taxonomy" id="2840862"/>
    <lineage>
        <taxon>Bacteria</taxon>
        <taxon>Bacillati</taxon>
        <taxon>Bacillota</taxon>
        <taxon>Clostridia</taxon>
        <taxon>Candidatus Merdicola</taxon>
    </lineage>
</organism>
<accession>A0A9D1S9D2</accession>
<evidence type="ECO:0000256" key="2">
    <source>
        <dbReference type="ARBA" id="ARBA00022980"/>
    </source>
</evidence>
<dbReference type="InterPro" id="IPR050437">
    <property type="entry name" value="Ribos_protein_bS1-like"/>
</dbReference>
<dbReference type="EMBL" id="DVNH01000045">
    <property type="protein sequence ID" value="HIU52129.1"/>
    <property type="molecule type" value="Genomic_DNA"/>
</dbReference>
<sequence length="161" mass="18574">MKCKKIIPIDPNLQENMIVDGKVKSIQPYGAFIEMKGGAVGLLHIEDISVARIKSPYERFEIGQEIKVKVKEIDRINNKLMFSYKELLGTWEENAKQFQEGTRVNGIVRDIEKNKNGIFIELKPNLVGMAEYKENMQYGEEVEVYIKKIVPEKKKVKLIIC</sequence>
<dbReference type="Gene3D" id="2.40.50.140">
    <property type="entry name" value="Nucleic acid-binding proteins"/>
    <property type="match status" value="2"/>
</dbReference>
<reference evidence="5" key="1">
    <citation type="submission" date="2020-10" db="EMBL/GenBank/DDBJ databases">
        <authorList>
            <person name="Gilroy R."/>
        </authorList>
    </citation>
    <scope>NUCLEOTIDE SEQUENCE</scope>
    <source>
        <strain evidence="5">CHK195-15760</strain>
    </source>
</reference>
<keyword evidence="3" id="KW-0687">Ribonucleoprotein</keyword>
<dbReference type="PANTHER" id="PTHR10724:SF7">
    <property type="entry name" value="SMALL RIBOSOMAL SUBUNIT PROTEIN BS1C"/>
    <property type="match status" value="1"/>
</dbReference>